<name>A0A2T8FCN6_9ACTN</name>
<keyword evidence="2" id="KW-1133">Transmembrane helix</keyword>
<evidence type="ECO:0000313" key="4">
    <source>
        <dbReference type="EMBL" id="PVG83478.1"/>
    </source>
</evidence>
<reference evidence="4 5" key="1">
    <citation type="submission" date="2018-04" db="EMBL/GenBank/DDBJ databases">
        <title>Genome of Nocardioides gansuensis WSJ-1.</title>
        <authorList>
            <person name="Wu S."/>
            <person name="Wang G."/>
        </authorList>
    </citation>
    <scope>NUCLEOTIDE SEQUENCE [LARGE SCALE GENOMIC DNA]</scope>
    <source>
        <strain evidence="4 5">WSJ-1</strain>
    </source>
</reference>
<accession>A0A2T8FCN6</accession>
<dbReference type="InterPro" id="IPR052016">
    <property type="entry name" value="Bact_Sigma-Reg"/>
</dbReference>
<evidence type="ECO:0000256" key="2">
    <source>
        <dbReference type="SAM" id="Phobius"/>
    </source>
</evidence>
<dbReference type="AlphaFoldDB" id="A0A2T8FCN6"/>
<dbReference type="EMBL" id="QDGZ01000003">
    <property type="protein sequence ID" value="PVG83478.1"/>
    <property type="molecule type" value="Genomic_DNA"/>
</dbReference>
<sequence>MRAGASTAGTALAALTLLVLVLLDLAIPDASIALSPLFALAPLIACSVLPAERTAAFAAAALVAAVGSGVWNDHSVTPQHVVRLVDVALIGVAAVVVAAVRVRGERQVGRLTTLAEVAQQAVLPVLPAHARHTDIAVRYQAAAEDTVIGGDLYDCYHSRSHTRFLIGDVRGKGIEAVEQAARVIRAFRQAAAIQPDLDAVAEDMSGYLIPFFDEEEFVTALLLDTTDPARPLWVDAGHPPPLLVRPDQTCEFLDTDADLPLGLGERYTCHEFAWRPGDRLLLYTDGVSEARNFSGAFLDLRELGPLLVGGPLEAALDRLLNAVRAHAARGQLSDDVAVMLLEHTTTGEEYRPLAGEHDWRTSLPR</sequence>
<evidence type="ECO:0000256" key="1">
    <source>
        <dbReference type="ARBA" id="ARBA00022801"/>
    </source>
</evidence>
<dbReference type="InterPro" id="IPR001932">
    <property type="entry name" value="PPM-type_phosphatase-like_dom"/>
</dbReference>
<dbReference type="SMART" id="SM00331">
    <property type="entry name" value="PP2C_SIG"/>
    <property type="match status" value="1"/>
</dbReference>
<gene>
    <name evidence="4" type="ORF">DDE18_09375</name>
</gene>
<keyword evidence="2" id="KW-0472">Membrane</keyword>
<dbReference type="Proteomes" id="UP000246018">
    <property type="component" value="Unassembled WGS sequence"/>
</dbReference>
<organism evidence="4 5">
    <name type="scientific">Nocardioides gansuensis</name>
    <dbReference type="NCBI Taxonomy" id="2138300"/>
    <lineage>
        <taxon>Bacteria</taxon>
        <taxon>Bacillati</taxon>
        <taxon>Actinomycetota</taxon>
        <taxon>Actinomycetes</taxon>
        <taxon>Propionibacteriales</taxon>
        <taxon>Nocardioidaceae</taxon>
        <taxon>Nocardioides</taxon>
    </lineage>
</organism>
<proteinExistence type="predicted"/>
<dbReference type="SUPFAM" id="SSF81606">
    <property type="entry name" value="PP2C-like"/>
    <property type="match status" value="1"/>
</dbReference>
<evidence type="ECO:0000313" key="5">
    <source>
        <dbReference type="Proteomes" id="UP000246018"/>
    </source>
</evidence>
<keyword evidence="1" id="KW-0378">Hydrolase</keyword>
<feature type="transmembrane region" description="Helical" evidence="2">
    <location>
        <begin position="81"/>
        <end position="100"/>
    </location>
</feature>
<dbReference type="InterPro" id="IPR036457">
    <property type="entry name" value="PPM-type-like_dom_sf"/>
</dbReference>
<dbReference type="Pfam" id="PF07228">
    <property type="entry name" value="SpoIIE"/>
    <property type="match status" value="1"/>
</dbReference>
<keyword evidence="2" id="KW-0812">Transmembrane</keyword>
<protein>
    <submittedName>
        <fullName evidence="4">Serine/threonine-protein phosphatase</fullName>
    </submittedName>
</protein>
<comment type="caution">
    <text evidence="4">The sequence shown here is derived from an EMBL/GenBank/DDBJ whole genome shotgun (WGS) entry which is preliminary data.</text>
</comment>
<keyword evidence="5" id="KW-1185">Reference proteome</keyword>
<dbReference type="Gene3D" id="3.60.40.10">
    <property type="entry name" value="PPM-type phosphatase domain"/>
    <property type="match status" value="1"/>
</dbReference>
<feature type="domain" description="PPM-type phosphatase" evidence="3">
    <location>
        <begin position="133"/>
        <end position="343"/>
    </location>
</feature>
<evidence type="ECO:0000259" key="3">
    <source>
        <dbReference type="SMART" id="SM00331"/>
    </source>
</evidence>
<dbReference type="PANTHER" id="PTHR43156">
    <property type="entry name" value="STAGE II SPORULATION PROTEIN E-RELATED"/>
    <property type="match status" value="1"/>
</dbReference>
<dbReference type="PANTHER" id="PTHR43156:SF2">
    <property type="entry name" value="STAGE II SPORULATION PROTEIN E"/>
    <property type="match status" value="1"/>
</dbReference>
<dbReference type="GO" id="GO:0016791">
    <property type="term" value="F:phosphatase activity"/>
    <property type="evidence" value="ECO:0007669"/>
    <property type="project" value="TreeGrafter"/>
</dbReference>